<reference evidence="4 5" key="1">
    <citation type="submission" date="2018-05" db="EMBL/GenBank/DDBJ databases">
        <title>Kurthia sibirica genome sequence.</title>
        <authorList>
            <person name="Maclea K.S."/>
            <person name="Goen A.E."/>
        </authorList>
    </citation>
    <scope>NUCLEOTIDE SEQUENCE [LARGE SCALE GENOMIC DNA]</scope>
    <source>
        <strain evidence="4 5">ATCC 49154</strain>
    </source>
</reference>
<gene>
    <name evidence="4" type="ORF">DEX24_06535</name>
</gene>
<dbReference type="PROSITE" id="PS00922">
    <property type="entry name" value="TRANSGLYCOSYLASE"/>
    <property type="match status" value="1"/>
</dbReference>
<keyword evidence="5" id="KW-1185">Reference proteome</keyword>
<dbReference type="PANTHER" id="PTHR37423:SF2">
    <property type="entry name" value="MEMBRANE-BOUND LYTIC MUREIN TRANSGLYCOSYLASE C"/>
    <property type="match status" value="1"/>
</dbReference>
<evidence type="ECO:0000313" key="4">
    <source>
        <dbReference type="EMBL" id="PWI25855.1"/>
    </source>
</evidence>
<dbReference type="RefSeq" id="WP_109305611.1">
    <property type="nucleotide sequence ID" value="NZ_BJUF01000025.1"/>
</dbReference>
<dbReference type="GO" id="GO:0008933">
    <property type="term" value="F:peptidoglycan lytic transglycosylase activity"/>
    <property type="evidence" value="ECO:0007669"/>
    <property type="project" value="InterPro"/>
</dbReference>
<feature type="compositionally biased region" description="Polar residues" evidence="2">
    <location>
        <begin position="42"/>
        <end position="56"/>
    </location>
</feature>
<dbReference type="InterPro" id="IPR008258">
    <property type="entry name" value="Transglycosylase_SLT_dom_1"/>
</dbReference>
<feature type="domain" description="Transglycosylase SLT" evidence="3">
    <location>
        <begin position="144"/>
        <end position="249"/>
    </location>
</feature>
<dbReference type="GO" id="GO:0000270">
    <property type="term" value="P:peptidoglycan metabolic process"/>
    <property type="evidence" value="ECO:0007669"/>
    <property type="project" value="InterPro"/>
</dbReference>
<proteinExistence type="inferred from homology"/>
<dbReference type="SUPFAM" id="SSF53955">
    <property type="entry name" value="Lysozyme-like"/>
    <property type="match status" value="1"/>
</dbReference>
<protein>
    <submittedName>
        <fullName evidence="4">Transglycosylase</fullName>
    </submittedName>
</protein>
<sequence>MDISALQQFIQLQAMSQMNASSNGDSTAPSSGTSDFSSLLSQALNGNSGLPNSNQTLGLMNGVNDATSANTNPLQMLSSLLGSLTNTLPQQNNELGSVYASSPTSMYSNYMNTYKNNALYTGTEAVTATKSTTKTPKTAYDTIITQASQTYGIPEKMIKAVIQQESGFNAKVTSSAGAGGLMQLMPATAKYLGVTDVYDPQQNIMAGTKYLKQMFDQFGDYSTMLAAYNAGPGNVNKYGGIPPFTETQNYVNKIMTSYKA</sequence>
<dbReference type="OrthoDB" id="9815002at2"/>
<evidence type="ECO:0000256" key="2">
    <source>
        <dbReference type="SAM" id="MobiDB-lite"/>
    </source>
</evidence>
<dbReference type="GO" id="GO:0016020">
    <property type="term" value="C:membrane"/>
    <property type="evidence" value="ECO:0007669"/>
    <property type="project" value="InterPro"/>
</dbReference>
<feature type="compositionally biased region" description="Low complexity" evidence="2">
    <location>
        <begin position="30"/>
        <end position="41"/>
    </location>
</feature>
<accession>A0A2U3AMV0</accession>
<dbReference type="CDD" id="cd00254">
    <property type="entry name" value="LT-like"/>
    <property type="match status" value="1"/>
</dbReference>
<dbReference type="EMBL" id="QFVR01000006">
    <property type="protein sequence ID" value="PWI25855.1"/>
    <property type="molecule type" value="Genomic_DNA"/>
</dbReference>
<dbReference type="Pfam" id="PF01464">
    <property type="entry name" value="SLT"/>
    <property type="match status" value="1"/>
</dbReference>
<organism evidence="4 5">
    <name type="scientific">Kurthia sibirica</name>
    <dbReference type="NCBI Taxonomy" id="202750"/>
    <lineage>
        <taxon>Bacteria</taxon>
        <taxon>Bacillati</taxon>
        <taxon>Bacillota</taxon>
        <taxon>Bacilli</taxon>
        <taxon>Bacillales</taxon>
        <taxon>Caryophanaceae</taxon>
        <taxon>Kurthia</taxon>
    </lineage>
</organism>
<comment type="similarity">
    <text evidence="1">Belongs to the transglycosylase Slt family.</text>
</comment>
<evidence type="ECO:0000256" key="1">
    <source>
        <dbReference type="ARBA" id="ARBA00007734"/>
    </source>
</evidence>
<dbReference type="AlphaFoldDB" id="A0A2U3AMV0"/>
<dbReference type="PANTHER" id="PTHR37423">
    <property type="entry name" value="SOLUBLE LYTIC MUREIN TRANSGLYCOSYLASE-RELATED"/>
    <property type="match status" value="1"/>
</dbReference>
<comment type="caution">
    <text evidence="4">The sequence shown here is derived from an EMBL/GenBank/DDBJ whole genome shotgun (WGS) entry which is preliminary data.</text>
</comment>
<feature type="compositionally biased region" description="Polar residues" evidence="2">
    <location>
        <begin position="19"/>
        <end position="29"/>
    </location>
</feature>
<evidence type="ECO:0000259" key="3">
    <source>
        <dbReference type="Pfam" id="PF01464"/>
    </source>
</evidence>
<name>A0A2U3AMV0_9BACL</name>
<dbReference type="InterPro" id="IPR023346">
    <property type="entry name" value="Lysozyme-like_dom_sf"/>
</dbReference>
<feature type="region of interest" description="Disordered" evidence="2">
    <location>
        <begin position="19"/>
        <end position="56"/>
    </location>
</feature>
<evidence type="ECO:0000313" key="5">
    <source>
        <dbReference type="Proteomes" id="UP000245938"/>
    </source>
</evidence>
<dbReference type="Proteomes" id="UP000245938">
    <property type="component" value="Unassembled WGS sequence"/>
</dbReference>
<dbReference type="Gene3D" id="1.10.530.10">
    <property type="match status" value="1"/>
</dbReference>
<dbReference type="InterPro" id="IPR000189">
    <property type="entry name" value="Transglyc_AS"/>
</dbReference>